<feature type="domain" description="DUF4232" evidence="3">
    <location>
        <begin position="185"/>
        <end position="322"/>
    </location>
</feature>
<reference evidence="4" key="2">
    <citation type="submission" date="2020-09" db="EMBL/GenBank/DDBJ databases">
        <authorList>
            <person name="Sun Q."/>
            <person name="Zhou Y."/>
        </authorList>
    </citation>
    <scope>NUCLEOTIDE SEQUENCE</scope>
    <source>
        <strain evidence="4">CGMCC 4.7138</strain>
    </source>
</reference>
<sequence length="328" mass="33939">MRHGRMRTTSLGLSAVLAGLLLLSACGSEGVAVWSDGSRRTQGPDSAERRGDPECGAPSTGTPPTSGTSVLPGGSGDLEKDGVEITGLGGRARNCGLSPFSAEFQVTNHETEPFTYTVTFTFVSRSGQVLAGAEQTVPAVEPGQTVRRTVAVDELPPKVPPTVGARIAKVRRVPADEAPAPAGPCPPSGIRVTLGNGDAAMGLRVVGLHLENCSTRAYHINGYPQLQLLDEDRQPVTGVEILHGGGDISTVTGFDDPPQPVTLKPGQSASAGLMWRNTVAAGVDASVNVPYVRVNAKAGARPVMVTPELDLGTTGKLGVSPWKKDEAP</sequence>
<evidence type="ECO:0000256" key="1">
    <source>
        <dbReference type="SAM" id="MobiDB-lite"/>
    </source>
</evidence>
<evidence type="ECO:0000313" key="5">
    <source>
        <dbReference type="Proteomes" id="UP000653480"/>
    </source>
</evidence>
<feature type="region of interest" description="Disordered" evidence="1">
    <location>
        <begin position="34"/>
        <end position="80"/>
    </location>
</feature>
<dbReference type="EMBL" id="BMMN01000004">
    <property type="protein sequence ID" value="GGO10585.1"/>
    <property type="molecule type" value="Genomic_DNA"/>
</dbReference>
<gene>
    <name evidence="4" type="ORF">GCM10011574_27270</name>
</gene>
<accession>A0A8H9LDD1</accession>
<evidence type="ECO:0000313" key="4">
    <source>
        <dbReference type="EMBL" id="GGO10585.1"/>
    </source>
</evidence>
<reference evidence="4" key="1">
    <citation type="journal article" date="2014" name="Int. J. Syst. Evol. Microbiol.">
        <title>Complete genome sequence of Corynebacterium casei LMG S-19264T (=DSM 44701T), isolated from a smear-ripened cheese.</title>
        <authorList>
            <consortium name="US DOE Joint Genome Institute (JGI-PGF)"/>
            <person name="Walter F."/>
            <person name="Albersmeier A."/>
            <person name="Kalinowski J."/>
            <person name="Ruckert C."/>
        </authorList>
    </citation>
    <scope>NUCLEOTIDE SEQUENCE</scope>
    <source>
        <strain evidence="4">CGMCC 4.7138</strain>
    </source>
</reference>
<proteinExistence type="predicted"/>
<keyword evidence="5" id="KW-1185">Reference proteome</keyword>
<feature type="chain" id="PRO_5038505287" evidence="2">
    <location>
        <begin position="28"/>
        <end position="328"/>
    </location>
</feature>
<dbReference type="Proteomes" id="UP000653480">
    <property type="component" value="Unassembled WGS sequence"/>
</dbReference>
<dbReference type="RefSeq" id="WP_167748126.1">
    <property type="nucleotide sequence ID" value="NZ_BMMN01000004.1"/>
</dbReference>
<protein>
    <submittedName>
        <fullName evidence="4">Lipoprotein</fullName>
    </submittedName>
</protein>
<organism evidence="4 5">
    <name type="scientific">Microbispora bryophytorum</name>
    <dbReference type="NCBI Taxonomy" id="1460882"/>
    <lineage>
        <taxon>Bacteria</taxon>
        <taxon>Bacillati</taxon>
        <taxon>Actinomycetota</taxon>
        <taxon>Actinomycetes</taxon>
        <taxon>Streptosporangiales</taxon>
        <taxon>Streptosporangiaceae</taxon>
        <taxon>Microbispora</taxon>
    </lineage>
</organism>
<dbReference type="Pfam" id="PF14016">
    <property type="entry name" value="DUF4232"/>
    <property type="match status" value="1"/>
</dbReference>
<comment type="caution">
    <text evidence="4">The sequence shown here is derived from an EMBL/GenBank/DDBJ whole genome shotgun (WGS) entry which is preliminary data.</text>
</comment>
<evidence type="ECO:0000256" key="2">
    <source>
        <dbReference type="SAM" id="SignalP"/>
    </source>
</evidence>
<feature type="compositionally biased region" description="Low complexity" evidence="1">
    <location>
        <begin position="56"/>
        <end position="72"/>
    </location>
</feature>
<evidence type="ECO:0000259" key="3">
    <source>
        <dbReference type="Pfam" id="PF14016"/>
    </source>
</evidence>
<dbReference type="PROSITE" id="PS51257">
    <property type="entry name" value="PROKAR_LIPOPROTEIN"/>
    <property type="match status" value="1"/>
</dbReference>
<name>A0A8H9LDD1_9ACTN</name>
<dbReference type="AlphaFoldDB" id="A0A8H9LDD1"/>
<keyword evidence="2" id="KW-0732">Signal</keyword>
<feature type="signal peptide" evidence="2">
    <location>
        <begin position="1"/>
        <end position="27"/>
    </location>
</feature>
<keyword evidence="4" id="KW-0449">Lipoprotein</keyword>
<dbReference type="InterPro" id="IPR025326">
    <property type="entry name" value="DUF4232"/>
</dbReference>